<keyword evidence="3" id="KW-0805">Transcription regulation</keyword>
<feature type="domain" description="TAFII55 protein conserved region" evidence="8">
    <location>
        <begin position="164"/>
        <end position="325"/>
    </location>
</feature>
<gene>
    <name evidence="9" type="ORF">ACO22_06764</name>
</gene>
<dbReference type="SMART" id="SM01370">
    <property type="entry name" value="TAFII55_N"/>
    <property type="match status" value="1"/>
</dbReference>
<dbReference type="InterPro" id="IPR006751">
    <property type="entry name" value="TAFII55_prot_cons_reg"/>
</dbReference>
<evidence type="ECO:0000313" key="9">
    <source>
        <dbReference type="EMBL" id="ODH13967.1"/>
    </source>
</evidence>
<comment type="similarity">
    <text evidence="2">Belongs to the TAF7 family.</text>
</comment>
<feature type="region of interest" description="Disordered" evidence="7">
    <location>
        <begin position="360"/>
        <end position="390"/>
    </location>
</feature>
<evidence type="ECO:0000256" key="1">
    <source>
        <dbReference type="ARBA" id="ARBA00004123"/>
    </source>
</evidence>
<comment type="subcellular location">
    <subcellularLocation>
        <location evidence="1">Nucleus</location>
    </subcellularLocation>
</comment>
<evidence type="ECO:0000313" key="10">
    <source>
        <dbReference type="Proteomes" id="UP000242814"/>
    </source>
</evidence>
<dbReference type="VEuPathDB" id="FungiDB:PABG_11807"/>
<dbReference type="Pfam" id="PF04658">
    <property type="entry name" value="TAFII55_N"/>
    <property type="match status" value="1"/>
</dbReference>
<keyword evidence="5" id="KW-0539">Nucleus</keyword>
<dbReference type="GO" id="GO:0005669">
    <property type="term" value="C:transcription factor TFIID complex"/>
    <property type="evidence" value="ECO:0007669"/>
    <property type="project" value="InterPro"/>
</dbReference>
<dbReference type="AlphaFoldDB" id="A0A1D2J6I7"/>
<evidence type="ECO:0000259" key="8">
    <source>
        <dbReference type="SMART" id="SM01370"/>
    </source>
</evidence>
<accession>A0A1D2J6I7</accession>
<dbReference type="Proteomes" id="UP000242814">
    <property type="component" value="Unassembled WGS sequence"/>
</dbReference>
<feature type="region of interest" description="Disordered" evidence="7">
    <location>
        <begin position="404"/>
        <end position="479"/>
    </location>
</feature>
<feature type="compositionally biased region" description="Acidic residues" evidence="7">
    <location>
        <begin position="360"/>
        <end position="372"/>
    </location>
</feature>
<feature type="compositionally biased region" description="Basic residues" evidence="7">
    <location>
        <begin position="65"/>
        <end position="74"/>
    </location>
</feature>
<reference evidence="9 10" key="1">
    <citation type="submission" date="2016-06" db="EMBL/GenBank/DDBJ databases">
        <authorList>
            <person name="Kjaerup R.B."/>
            <person name="Dalgaard T.S."/>
            <person name="Juul-Madsen H.R."/>
        </authorList>
    </citation>
    <scope>NUCLEOTIDE SEQUENCE [LARGE SCALE GENOMIC DNA]</scope>
    <source>
        <strain evidence="9 10">Pb300</strain>
    </source>
</reference>
<feature type="compositionally biased region" description="Low complexity" evidence="7">
    <location>
        <begin position="54"/>
        <end position="64"/>
    </location>
</feature>
<evidence type="ECO:0000256" key="6">
    <source>
        <dbReference type="SAM" id="Coils"/>
    </source>
</evidence>
<evidence type="ECO:0000256" key="3">
    <source>
        <dbReference type="ARBA" id="ARBA00023015"/>
    </source>
</evidence>
<keyword evidence="6" id="KW-0175">Coiled coil</keyword>
<dbReference type="VEuPathDB" id="FungiDB:PADG_00113"/>
<dbReference type="InterPro" id="IPR037817">
    <property type="entry name" value="TAF7"/>
</dbReference>
<keyword evidence="4" id="KW-0804">Transcription</keyword>
<organism evidence="9 10">
    <name type="scientific">Paracoccidioides brasiliensis</name>
    <dbReference type="NCBI Taxonomy" id="121759"/>
    <lineage>
        <taxon>Eukaryota</taxon>
        <taxon>Fungi</taxon>
        <taxon>Dikarya</taxon>
        <taxon>Ascomycota</taxon>
        <taxon>Pezizomycotina</taxon>
        <taxon>Eurotiomycetes</taxon>
        <taxon>Eurotiomycetidae</taxon>
        <taxon>Onygenales</taxon>
        <taxon>Ajellomycetaceae</taxon>
        <taxon>Paracoccidioides</taxon>
    </lineage>
</organism>
<dbReference type="PANTHER" id="PTHR12228:SF0">
    <property type="entry name" value="TATA-BOX BINDING PROTEIN ASSOCIATED FACTOR 7"/>
    <property type="match status" value="1"/>
</dbReference>
<protein>
    <recommendedName>
        <fullName evidence="8">TAFII55 protein conserved region domain-containing protein</fullName>
    </recommendedName>
</protein>
<dbReference type="GO" id="GO:0016251">
    <property type="term" value="F:RNA polymerase II general transcription initiation factor activity"/>
    <property type="evidence" value="ECO:0007669"/>
    <property type="project" value="TreeGrafter"/>
</dbReference>
<feature type="coiled-coil region" evidence="6">
    <location>
        <begin position="558"/>
        <end position="586"/>
    </location>
</feature>
<evidence type="ECO:0000256" key="7">
    <source>
        <dbReference type="SAM" id="MobiDB-lite"/>
    </source>
</evidence>
<dbReference type="EMBL" id="LZYO01000394">
    <property type="protein sequence ID" value="ODH13967.1"/>
    <property type="molecule type" value="Genomic_DNA"/>
</dbReference>
<proteinExistence type="inferred from homology"/>
<name>A0A1D2J6I7_PARBR</name>
<dbReference type="VEuPathDB" id="FungiDB:PADG_11051"/>
<dbReference type="GO" id="GO:0051123">
    <property type="term" value="P:RNA polymerase II preinitiation complex assembly"/>
    <property type="evidence" value="ECO:0007669"/>
    <property type="project" value="TreeGrafter"/>
</dbReference>
<feature type="compositionally biased region" description="Acidic residues" evidence="7">
    <location>
        <begin position="458"/>
        <end position="479"/>
    </location>
</feature>
<sequence length="697" mass="76938">MSSRPMLKLTFSKTKVDQVAKAVSPPSPTTPGGSSLPKLKFKIGPKPSADEQQSSPPGSSSKSSKSSKKPKASRPKASQETPRSSSSKKRARDRTGNDAGIGSPAPASKNKGSSSAKTPAIKRIKFSTKPPPSIRLRSKGEPPFRPKGVGYDSEASDTEKDPALEEQFILRMQPGDDCEYLRQAVTEKRWGPRSQGGADVSFKSLTKDGRRAVINIRGRIYAASLVDLPCIIEGMKSWDKRGWYKSADICQMLLVLGRVNSEEEAHTFPLPKNIDESSYQYAHGLTPPLRWVRKRRFRKRISNRTIEAVELEVARLLRKDMAAESPPEFEILDYAQYMRESSAMSEDGARYNLAGQEYDDEQDAEGEVDDYGMDGYTQPSAQEEGVDEFEDELAAEMEAALAAHADGDSAPASAVTGEIHVSDTSPATPIATEAEGEAEGELEVGTPIIKPLTAGETSGDDDEDESEEGSSGDEADDADLDEDALEQQRQLQQQREEIAELELLVQTETLKWESMANPILKSKLGKRVQSLQQALELKKVSLGERRDGGLTVQHRRKIAEAQALEEKQLREEKQIQRQKARALTDLTNFLTFLLNCHTLSMVIDETIPSSHQLDNIRKTVNLITAEMDLHYSECDSVENQVQMVVDSIYAKDILRQEFRLSGSVTFESSFELEATRQGQPVEEMLQVSIGANAALIQ</sequence>
<evidence type="ECO:0000256" key="2">
    <source>
        <dbReference type="ARBA" id="ARBA00009368"/>
    </source>
</evidence>
<feature type="compositionally biased region" description="Low complexity" evidence="7">
    <location>
        <begin position="404"/>
        <end position="414"/>
    </location>
</feature>
<comment type="caution">
    <text evidence="9">The sequence shown here is derived from an EMBL/GenBank/DDBJ whole genome shotgun (WGS) entry which is preliminary data.</text>
</comment>
<dbReference type="PANTHER" id="PTHR12228">
    <property type="entry name" value="TRANSCRIPTION INITIATION FACTOR TFIID 55 KD SUBUNIT-RELATED"/>
    <property type="match status" value="1"/>
</dbReference>
<feature type="region of interest" description="Disordered" evidence="7">
    <location>
        <begin position="1"/>
        <end position="160"/>
    </location>
</feature>
<dbReference type="CDD" id="cd08047">
    <property type="entry name" value="TAF7"/>
    <property type="match status" value="1"/>
</dbReference>
<dbReference type="VEuPathDB" id="FungiDB:PABG_03711"/>
<evidence type="ECO:0000256" key="5">
    <source>
        <dbReference type="ARBA" id="ARBA00023242"/>
    </source>
</evidence>
<evidence type="ECO:0000256" key="4">
    <source>
        <dbReference type="ARBA" id="ARBA00023163"/>
    </source>
</evidence>